<dbReference type="Pfam" id="PF03772">
    <property type="entry name" value="Competence"/>
    <property type="match status" value="1"/>
</dbReference>
<feature type="domain" description="ComEC/Rec2-related protein" evidence="7">
    <location>
        <begin position="216"/>
        <end position="474"/>
    </location>
</feature>
<keyword evidence="4 6" id="KW-1133">Transmembrane helix</keyword>
<feature type="transmembrane region" description="Helical" evidence="6">
    <location>
        <begin position="36"/>
        <end position="53"/>
    </location>
</feature>
<evidence type="ECO:0000256" key="5">
    <source>
        <dbReference type="ARBA" id="ARBA00023136"/>
    </source>
</evidence>
<dbReference type="PANTHER" id="PTHR30619:SF1">
    <property type="entry name" value="RECOMBINATION PROTEIN 2"/>
    <property type="match status" value="1"/>
</dbReference>
<feature type="transmembrane region" description="Helical" evidence="6">
    <location>
        <begin position="328"/>
        <end position="347"/>
    </location>
</feature>
<dbReference type="GO" id="GO:0005886">
    <property type="term" value="C:plasma membrane"/>
    <property type="evidence" value="ECO:0007669"/>
    <property type="project" value="UniProtKB-SubCell"/>
</dbReference>
<comment type="subcellular location">
    <subcellularLocation>
        <location evidence="1">Cell membrane</location>
        <topology evidence="1">Multi-pass membrane protein</topology>
    </subcellularLocation>
</comment>
<evidence type="ECO:0000259" key="7">
    <source>
        <dbReference type="Pfam" id="PF03772"/>
    </source>
</evidence>
<keyword evidence="3 6" id="KW-0812">Transmembrane</keyword>
<feature type="transmembrane region" description="Helical" evidence="6">
    <location>
        <begin position="304"/>
        <end position="323"/>
    </location>
</feature>
<keyword evidence="2" id="KW-1003">Cell membrane</keyword>
<name>A0A2H0VC07_9BACT</name>
<evidence type="ECO:0000256" key="3">
    <source>
        <dbReference type="ARBA" id="ARBA00022692"/>
    </source>
</evidence>
<dbReference type="EMBL" id="PFAK01000002">
    <property type="protein sequence ID" value="PIR96623.1"/>
    <property type="molecule type" value="Genomic_DNA"/>
</dbReference>
<dbReference type="AlphaFoldDB" id="A0A2H0VC07"/>
<evidence type="ECO:0000256" key="6">
    <source>
        <dbReference type="SAM" id="Phobius"/>
    </source>
</evidence>
<dbReference type="Proteomes" id="UP000230922">
    <property type="component" value="Unassembled WGS sequence"/>
</dbReference>
<feature type="transmembrane region" description="Helical" evidence="6">
    <location>
        <begin position="12"/>
        <end position="30"/>
    </location>
</feature>
<feature type="transmembrane region" description="Helical" evidence="6">
    <location>
        <begin position="398"/>
        <end position="431"/>
    </location>
</feature>
<evidence type="ECO:0000259" key="8">
    <source>
        <dbReference type="Pfam" id="PF13567"/>
    </source>
</evidence>
<proteinExistence type="predicted"/>
<feature type="transmembrane region" description="Helical" evidence="6">
    <location>
        <begin position="239"/>
        <end position="261"/>
    </location>
</feature>
<accession>A0A2H0VC07</accession>
<reference evidence="10" key="1">
    <citation type="submission" date="2017-09" db="EMBL/GenBank/DDBJ databases">
        <title>Depth-based differentiation of microbial function through sediment-hosted aquifers and enrichment of novel symbionts in the deep terrestrial subsurface.</title>
        <authorList>
            <person name="Probst A.J."/>
            <person name="Ladd B."/>
            <person name="Jarett J.K."/>
            <person name="Geller-Mcgrath D.E."/>
            <person name="Sieber C.M.K."/>
            <person name="Emerson J.B."/>
            <person name="Anantharaman K."/>
            <person name="Thomas B.C."/>
            <person name="Malmstrom R."/>
            <person name="Stieglmeier M."/>
            <person name="Klingl A."/>
            <person name="Woyke T."/>
            <person name="Ryan C.M."/>
            <person name="Banfield J.F."/>
        </authorList>
    </citation>
    <scope>NUCLEOTIDE SEQUENCE [LARGE SCALE GENOMIC DNA]</scope>
</reference>
<feature type="transmembrane region" description="Helical" evidence="6">
    <location>
        <begin position="367"/>
        <end position="386"/>
    </location>
</feature>
<comment type="caution">
    <text evidence="9">The sequence shown here is derived from an EMBL/GenBank/DDBJ whole genome shotgun (WGS) entry which is preliminary data.</text>
</comment>
<dbReference type="InterPro" id="IPR025405">
    <property type="entry name" value="DUF4131"/>
</dbReference>
<keyword evidence="5 6" id="KW-0472">Membrane</keyword>
<protein>
    <recommendedName>
        <fullName evidence="11">ComEC/Rec2-related protein domain-containing protein</fullName>
    </recommendedName>
</protein>
<evidence type="ECO:0000313" key="10">
    <source>
        <dbReference type="Proteomes" id="UP000230922"/>
    </source>
</evidence>
<feature type="transmembrane region" description="Helical" evidence="6">
    <location>
        <begin position="60"/>
        <end position="76"/>
    </location>
</feature>
<dbReference type="Pfam" id="PF13567">
    <property type="entry name" value="DUF4131"/>
    <property type="match status" value="1"/>
</dbReference>
<evidence type="ECO:0000256" key="2">
    <source>
        <dbReference type="ARBA" id="ARBA00022475"/>
    </source>
</evidence>
<evidence type="ECO:0000256" key="4">
    <source>
        <dbReference type="ARBA" id="ARBA00022989"/>
    </source>
</evidence>
<dbReference type="InterPro" id="IPR004477">
    <property type="entry name" value="ComEC_N"/>
</dbReference>
<feature type="transmembrane region" description="Helical" evidence="6">
    <location>
        <begin position="451"/>
        <end position="472"/>
    </location>
</feature>
<evidence type="ECO:0000313" key="9">
    <source>
        <dbReference type="EMBL" id="PIR96623.1"/>
    </source>
</evidence>
<dbReference type="InterPro" id="IPR052159">
    <property type="entry name" value="Competence_DNA_uptake"/>
</dbReference>
<gene>
    <name evidence="9" type="ORF">COT92_00165</name>
</gene>
<feature type="transmembrane region" description="Helical" evidence="6">
    <location>
        <begin position="268"/>
        <end position="292"/>
    </location>
</feature>
<feature type="domain" description="DUF4131" evidence="8">
    <location>
        <begin position="32"/>
        <end position="173"/>
    </location>
</feature>
<evidence type="ECO:0008006" key="11">
    <source>
        <dbReference type="Google" id="ProtNLM"/>
    </source>
</evidence>
<dbReference type="PANTHER" id="PTHR30619">
    <property type="entry name" value="DNA INTERNALIZATION/COMPETENCE PROTEIN COMEC/REC2"/>
    <property type="match status" value="1"/>
</dbReference>
<dbReference type="NCBIfam" id="TIGR00360">
    <property type="entry name" value="ComEC_N-term"/>
    <property type="match status" value="1"/>
</dbReference>
<sequence>MPKVWSMSKSKIFVYICISFTTGILLASVYGINPQIVYLVMGFIAPAFAFAFYSKYFKTALLVALIFFVCLGALRFESTVKPSEYKSLLETKQQLEGYIVEDIDIRTDKQFITFQPNGYRQRILITATKANEYFYGDWVAVKGKIKEPKEFDDFDYPGYLKRFNVYALMSYPQVLVLKNSRANPVKEFLLKIKYAFVRHVNKYLKEPKSSLLLGILIGARKTLPQSVVDNFNATGTSHIVAISGFNITIIIAALAALARLFGRRTSFWISLAIIAAFVILSGGSASVIRAALMGVLLLTSFNIGRMYSITPALAMAGAGMLLINPKILYWDIGFQLSFVATAGIVYLLPELEKLTEDWPTLLGAKSIVFATFAATISTLPLILFYFGRLSVVALIVNVLILPLVPWAMLLGFLIALPLVSPGFALVADWLLEYILKVTEYFASLPFASVEIKFSAIGLIIFSIGVLAFYLLLKKWNKIKR</sequence>
<organism evidence="9 10">
    <name type="scientific">Candidatus Doudnabacteria bacterium CG10_big_fil_rev_8_21_14_0_10_42_18</name>
    <dbReference type="NCBI Taxonomy" id="1974552"/>
    <lineage>
        <taxon>Bacteria</taxon>
        <taxon>Candidatus Doudnaibacteriota</taxon>
    </lineage>
</organism>
<evidence type="ECO:0000256" key="1">
    <source>
        <dbReference type="ARBA" id="ARBA00004651"/>
    </source>
</evidence>